<feature type="region of interest" description="Disordered" evidence="1">
    <location>
        <begin position="81"/>
        <end position="102"/>
    </location>
</feature>
<name>A0A7R8YQ82_HERIL</name>
<dbReference type="Proteomes" id="UP000594454">
    <property type="component" value="Chromosome 2"/>
</dbReference>
<evidence type="ECO:0000313" key="2">
    <source>
        <dbReference type="EMBL" id="CAD7081591.1"/>
    </source>
</evidence>
<proteinExistence type="predicted"/>
<sequence length="130" mass="14420">MADNNRKNLASEEGEIDEIVIVLFSDEEIARMNPPQMEALDRALSNSNPSGEKWCRQPMDAISRRSRTTSTATQLSNGVHRKITPIPGKTPAGNNARKTFPRQMPNVQGKLSETAAKINTVFDKCMKSFS</sequence>
<dbReference type="AlphaFoldDB" id="A0A7R8YQ82"/>
<keyword evidence="3" id="KW-1185">Reference proteome</keyword>
<evidence type="ECO:0000313" key="3">
    <source>
        <dbReference type="Proteomes" id="UP000594454"/>
    </source>
</evidence>
<organism evidence="2 3">
    <name type="scientific">Hermetia illucens</name>
    <name type="common">Black soldier fly</name>
    <dbReference type="NCBI Taxonomy" id="343691"/>
    <lineage>
        <taxon>Eukaryota</taxon>
        <taxon>Metazoa</taxon>
        <taxon>Ecdysozoa</taxon>
        <taxon>Arthropoda</taxon>
        <taxon>Hexapoda</taxon>
        <taxon>Insecta</taxon>
        <taxon>Pterygota</taxon>
        <taxon>Neoptera</taxon>
        <taxon>Endopterygota</taxon>
        <taxon>Diptera</taxon>
        <taxon>Brachycera</taxon>
        <taxon>Stratiomyomorpha</taxon>
        <taxon>Stratiomyidae</taxon>
        <taxon>Hermetiinae</taxon>
        <taxon>Hermetia</taxon>
    </lineage>
</organism>
<dbReference type="EMBL" id="LR899010">
    <property type="protein sequence ID" value="CAD7081591.1"/>
    <property type="molecule type" value="Genomic_DNA"/>
</dbReference>
<accession>A0A7R8YQ82</accession>
<protein>
    <submittedName>
        <fullName evidence="2">Uncharacterized protein</fullName>
    </submittedName>
</protein>
<dbReference type="InParanoid" id="A0A7R8YQ82"/>
<evidence type="ECO:0000256" key="1">
    <source>
        <dbReference type="SAM" id="MobiDB-lite"/>
    </source>
</evidence>
<gene>
    <name evidence="2" type="ORF">HERILL_LOCUS4689</name>
</gene>
<reference evidence="2 3" key="1">
    <citation type="submission" date="2020-11" db="EMBL/GenBank/DDBJ databases">
        <authorList>
            <person name="Wallbank WR R."/>
            <person name="Pardo Diaz C."/>
            <person name="Kozak K."/>
            <person name="Martin S."/>
            <person name="Jiggins C."/>
            <person name="Moest M."/>
            <person name="Warren A I."/>
            <person name="Generalovic N T."/>
            <person name="Byers J.R.P. K."/>
            <person name="Montejo-Kovacevich G."/>
            <person name="Yen C E."/>
        </authorList>
    </citation>
    <scope>NUCLEOTIDE SEQUENCE [LARGE SCALE GENOMIC DNA]</scope>
</reference>